<organism evidence="1 2">
    <name type="scientific">Undibacterium arcticum</name>
    <dbReference type="NCBI Taxonomy" id="1762892"/>
    <lineage>
        <taxon>Bacteria</taxon>
        <taxon>Pseudomonadati</taxon>
        <taxon>Pseudomonadota</taxon>
        <taxon>Betaproteobacteria</taxon>
        <taxon>Burkholderiales</taxon>
        <taxon>Oxalobacteraceae</taxon>
        <taxon>Undibacterium</taxon>
    </lineage>
</organism>
<evidence type="ECO:0000313" key="2">
    <source>
        <dbReference type="Proteomes" id="UP001595530"/>
    </source>
</evidence>
<dbReference type="EMBL" id="JBHRTP010000018">
    <property type="protein sequence ID" value="MFC3107664.1"/>
    <property type="molecule type" value="Genomic_DNA"/>
</dbReference>
<evidence type="ECO:0000313" key="1">
    <source>
        <dbReference type="EMBL" id="MFC3107664.1"/>
    </source>
</evidence>
<accession>A0ABV7EY57</accession>
<keyword evidence="2" id="KW-1185">Reference proteome</keyword>
<protein>
    <submittedName>
        <fullName evidence="1">Uncharacterized protein</fullName>
    </submittedName>
</protein>
<gene>
    <name evidence="1" type="ORF">ACFOFO_06780</name>
</gene>
<comment type="caution">
    <text evidence="1">The sequence shown here is derived from an EMBL/GenBank/DDBJ whole genome shotgun (WGS) entry which is preliminary data.</text>
</comment>
<sequence>MKKRQQETDFSLLELDPASVVDDTLLSDPNWAYDIVMSGELRETCPECAGHRLQLVAQQKGVTRTCLFCDQCNRWFDACHADGRSALAQI</sequence>
<name>A0ABV7EY57_9BURK</name>
<reference evidence="2" key="1">
    <citation type="journal article" date="2019" name="Int. J. Syst. Evol. Microbiol.">
        <title>The Global Catalogue of Microorganisms (GCM) 10K type strain sequencing project: providing services to taxonomists for standard genome sequencing and annotation.</title>
        <authorList>
            <consortium name="The Broad Institute Genomics Platform"/>
            <consortium name="The Broad Institute Genome Sequencing Center for Infectious Disease"/>
            <person name="Wu L."/>
            <person name="Ma J."/>
        </authorList>
    </citation>
    <scope>NUCLEOTIDE SEQUENCE [LARGE SCALE GENOMIC DNA]</scope>
    <source>
        <strain evidence="2">KCTC 42986</strain>
    </source>
</reference>
<dbReference type="RefSeq" id="WP_390321592.1">
    <property type="nucleotide sequence ID" value="NZ_JBHRTP010000018.1"/>
</dbReference>
<dbReference type="Proteomes" id="UP001595530">
    <property type="component" value="Unassembled WGS sequence"/>
</dbReference>
<proteinExistence type="predicted"/>